<gene>
    <name evidence="1" type="ORF">MILVUS5_LOCUS37647</name>
</gene>
<evidence type="ECO:0000313" key="2">
    <source>
        <dbReference type="Proteomes" id="UP001177021"/>
    </source>
</evidence>
<comment type="caution">
    <text evidence="1">The sequence shown here is derived from an EMBL/GenBank/DDBJ whole genome shotgun (WGS) entry which is preliminary data.</text>
</comment>
<organism evidence="1 2">
    <name type="scientific">Trifolium pratense</name>
    <name type="common">Red clover</name>
    <dbReference type="NCBI Taxonomy" id="57577"/>
    <lineage>
        <taxon>Eukaryota</taxon>
        <taxon>Viridiplantae</taxon>
        <taxon>Streptophyta</taxon>
        <taxon>Embryophyta</taxon>
        <taxon>Tracheophyta</taxon>
        <taxon>Spermatophyta</taxon>
        <taxon>Magnoliopsida</taxon>
        <taxon>eudicotyledons</taxon>
        <taxon>Gunneridae</taxon>
        <taxon>Pentapetalae</taxon>
        <taxon>rosids</taxon>
        <taxon>fabids</taxon>
        <taxon>Fabales</taxon>
        <taxon>Fabaceae</taxon>
        <taxon>Papilionoideae</taxon>
        <taxon>50 kb inversion clade</taxon>
        <taxon>NPAAA clade</taxon>
        <taxon>Hologalegina</taxon>
        <taxon>IRL clade</taxon>
        <taxon>Trifolieae</taxon>
        <taxon>Trifolium</taxon>
    </lineage>
</organism>
<dbReference type="EMBL" id="CASHSV030000716">
    <property type="protein sequence ID" value="CAJ2674381.1"/>
    <property type="molecule type" value="Genomic_DNA"/>
</dbReference>
<name>A0ACB0LZ20_TRIPR</name>
<evidence type="ECO:0000313" key="1">
    <source>
        <dbReference type="EMBL" id="CAJ2674381.1"/>
    </source>
</evidence>
<protein>
    <submittedName>
        <fullName evidence="1">Uncharacterized protein</fullName>
    </submittedName>
</protein>
<dbReference type="Proteomes" id="UP001177021">
    <property type="component" value="Unassembled WGS sequence"/>
</dbReference>
<keyword evidence="2" id="KW-1185">Reference proteome</keyword>
<proteinExistence type="predicted"/>
<reference evidence="1" key="1">
    <citation type="submission" date="2023-10" db="EMBL/GenBank/DDBJ databases">
        <authorList>
            <person name="Rodriguez Cubillos JULIANA M."/>
            <person name="De Vega J."/>
        </authorList>
    </citation>
    <scope>NUCLEOTIDE SEQUENCE</scope>
</reference>
<accession>A0ACB0LZ20</accession>
<sequence>MFSLCNHSITKPIFITNATLPQNPDSSSSSPKQTNLPRNQKPSLGPTNSANSLPPSNLRRRPPQPSYMEIERALGAGSFRDGELDLKMKEDSDVKKTTSDLFLGQLFEGKVQKKMRETGEWLGENGETRFRSTKMRKGILVFAFQWMMPIWIISFLIASGTIKLPFSVPFLDDLLM</sequence>